<dbReference type="EMBL" id="VSSQ01037091">
    <property type="protein sequence ID" value="MPM89699.1"/>
    <property type="molecule type" value="Genomic_DNA"/>
</dbReference>
<dbReference type="InterPro" id="IPR036249">
    <property type="entry name" value="Thioredoxin-like_sf"/>
</dbReference>
<name>A0A645DK67_9ZZZZ</name>
<reference evidence="6" key="1">
    <citation type="submission" date="2019-08" db="EMBL/GenBank/DDBJ databases">
        <authorList>
            <person name="Kucharzyk K."/>
            <person name="Murdoch R.W."/>
            <person name="Higgins S."/>
            <person name="Loffler F."/>
        </authorList>
    </citation>
    <scope>NUCLEOTIDE SEQUENCE</scope>
</reference>
<sequence>MPTDFKPGCVRPKSSVPVSEPIRVEENTKNKEVIPMIKVGAPAPDFELSGYFQGGFKTFRLSEFKGQWVVLCFYPGDFTFV</sequence>
<evidence type="ECO:0000256" key="3">
    <source>
        <dbReference type="ARBA" id="ARBA00023002"/>
    </source>
</evidence>
<dbReference type="Gene3D" id="3.40.30.10">
    <property type="entry name" value="Glutaredoxin"/>
    <property type="match status" value="1"/>
</dbReference>
<feature type="domain" description="Alkyl hydroperoxide reductase subunit C/ Thiol specific antioxidant" evidence="5">
    <location>
        <begin position="39"/>
        <end position="81"/>
    </location>
</feature>
<evidence type="ECO:0000313" key="6">
    <source>
        <dbReference type="EMBL" id="MPM89699.1"/>
    </source>
</evidence>
<dbReference type="AlphaFoldDB" id="A0A645DK67"/>
<dbReference type="InterPro" id="IPR050217">
    <property type="entry name" value="Peroxiredoxin"/>
</dbReference>
<comment type="caution">
    <text evidence="6">The sequence shown here is derived from an EMBL/GenBank/DDBJ whole genome shotgun (WGS) entry which is preliminary data.</text>
</comment>
<evidence type="ECO:0000259" key="5">
    <source>
        <dbReference type="Pfam" id="PF00578"/>
    </source>
</evidence>
<accession>A0A645DK67</accession>
<evidence type="ECO:0000256" key="4">
    <source>
        <dbReference type="ARBA" id="ARBA00023284"/>
    </source>
</evidence>
<keyword evidence="4" id="KW-0676">Redox-active center</keyword>
<dbReference type="PANTHER" id="PTHR10681">
    <property type="entry name" value="THIOREDOXIN PEROXIDASE"/>
    <property type="match status" value="1"/>
</dbReference>
<gene>
    <name evidence="6" type="ORF">SDC9_136811</name>
</gene>
<dbReference type="Pfam" id="PF00578">
    <property type="entry name" value="AhpC-TSA"/>
    <property type="match status" value="1"/>
</dbReference>
<dbReference type="GO" id="GO:0006979">
    <property type="term" value="P:response to oxidative stress"/>
    <property type="evidence" value="ECO:0007669"/>
    <property type="project" value="TreeGrafter"/>
</dbReference>
<proteinExistence type="predicted"/>
<dbReference type="GO" id="GO:0045454">
    <property type="term" value="P:cell redox homeostasis"/>
    <property type="evidence" value="ECO:0007669"/>
    <property type="project" value="TreeGrafter"/>
</dbReference>
<keyword evidence="3" id="KW-0560">Oxidoreductase</keyword>
<keyword evidence="2" id="KW-0049">Antioxidant</keyword>
<evidence type="ECO:0000256" key="1">
    <source>
        <dbReference type="ARBA" id="ARBA00022559"/>
    </source>
</evidence>
<dbReference type="GO" id="GO:0042744">
    <property type="term" value="P:hydrogen peroxide catabolic process"/>
    <property type="evidence" value="ECO:0007669"/>
    <property type="project" value="TreeGrafter"/>
</dbReference>
<dbReference type="InterPro" id="IPR000866">
    <property type="entry name" value="AhpC/TSA"/>
</dbReference>
<dbReference type="PANTHER" id="PTHR10681:SF171">
    <property type="entry name" value="PEROXIREDOXIN 4"/>
    <property type="match status" value="1"/>
</dbReference>
<evidence type="ECO:0000256" key="2">
    <source>
        <dbReference type="ARBA" id="ARBA00022862"/>
    </source>
</evidence>
<organism evidence="6">
    <name type="scientific">bioreactor metagenome</name>
    <dbReference type="NCBI Taxonomy" id="1076179"/>
    <lineage>
        <taxon>unclassified sequences</taxon>
        <taxon>metagenomes</taxon>
        <taxon>ecological metagenomes</taxon>
    </lineage>
</organism>
<keyword evidence="1" id="KW-0575">Peroxidase</keyword>
<dbReference type="GO" id="GO:0008379">
    <property type="term" value="F:thioredoxin peroxidase activity"/>
    <property type="evidence" value="ECO:0007669"/>
    <property type="project" value="TreeGrafter"/>
</dbReference>
<dbReference type="GO" id="GO:0033554">
    <property type="term" value="P:cellular response to stress"/>
    <property type="evidence" value="ECO:0007669"/>
    <property type="project" value="TreeGrafter"/>
</dbReference>
<dbReference type="GO" id="GO:0005829">
    <property type="term" value="C:cytosol"/>
    <property type="evidence" value="ECO:0007669"/>
    <property type="project" value="TreeGrafter"/>
</dbReference>
<protein>
    <recommendedName>
        <fullName evidence="5">Alkyl hydroperoxide reductase subunit C/ Thiol specific antioxidant domain-containing protein</fullName>
    </recommendedName>
</protein>
<dbReference type="SUPFAM" id="SSF52833">
    <property type="entry name" value="Thioredoxin-like"/>
    <property type="match status" value="1"/>
</dbReference>